<gene>
    <name evidence="2" type="ORF">HGI39_12000</name>
</gene>
<evidence type="ECO:0000313" key="2">
    <source>
        <dbReference type="EMBL" id="MBC2475422.1"/>
    </source>
</evidence>
<feature type="region of interest" description="Disordered" evidence="1">
    <location>
        <begin position="1"/>
        <end position="21"/>
    </location>
</feature>
<evidence type="ECO:0000256" key="1">
    <source>
        <dbReference type="SAM" id="MobiDB-lite"/>
    </source>
</evidence>
<dbReference type="Proteomes" id="UP001194098">
    <property type="component" value="Unassembled WGS sequence"/>
</dbReference>
<reference evidence="2" key="2">
    <citation type="journal article" date="2022" name="Nat. Biotechnol.">
        <title>Carbon-negative production of acetone and isopropanol by gas fermentation at industrial pilot scale.</title>
        <authorList>
            <person name="Liew F.E."/>
            <person name="Nogle R."/>
            <person name="Abdalla T."/>
            <person name="Rasor B.J."/>
            <person name="Canter C."/>
            <person name="Jensen R.O."/>
            <person name="Wang L."/>
            <person name="Strutz J."/>
            <person name="Chirania P."/>
            <person name="De Tissera S."/>
            <person name="Mueller A.P."/>
            <person name="Ruan Z."/>
            <person name="Gao A."/>
            <person name="Tran L."/>
            <person name="Engle N.L."/>
            <person name="Bromley J.C."/>
            <person name="Daniell J."/>
            <person name="Conrado R."/>
            <person name="Tschaplinski T.J."/>
            <person name="Giannone R.J."/>
            <person name="Hettich R.L."/>
            <person name="Karim A.S."/>
            <person name="Simpson S.D."/>
            <person name="Brown S.D."/>
            <person name="Leang C."/>
            <person name="Jewett M.C."/>
            <person name="Kopke M."/>
        </authorList>
    </citation>
    <scope>NUCLEOTIDE SEQUENCE</scope>
    <source>
        <strain evidence="2">DJ015</strain>
    </source>
</reference>
<dbReference type="EMBL" id="JABAGV010000027">
    <property type="protein sequence ID" value="MBC2475422.1"/>
    <property type="molecule type" value="Genomic_DNA"/>
</dbReference>
<accession>A0AAW3W942</accession>
<dbReference type="NCBIfam" id="TIGR01558">
    <property type="entry name" value="sm_term_P27"/>
    <property type="match status" value="1"/>
</dbReference>
<evidence type="ECO:0000313" key="3">
    <source>
        <dbReference type="Proteomes" id="UP001194098"/>
    </source>
</evidence>
<name>A0AAW3W942_CLOBE</name>
<dbReference type="RefSeq" id="WP_171780010.1">
    <property type="nucleotide sequence ID" value="NZ_JABAGV010000027.1"/>
</dbReference>
<comment type="caution">
    <text evidence="2">The sequence shown here is derived from an EMBL/GenBank/DDBJ whole genome shotgun (WGS) entry which is preliminary data.</text>
</comment>
<dbReference type="InterPro" id="IPR006448">
    <property type="entry name" value="Phage_term_ssu_P27"/>
</dbReference>
<proteinExistence type="predicted"/>
<organism evidence="2 3">
    <name type="scientific">Clostridium beijerinckii</name>
    <name type="common">Clostridium MP</name>
    <dbReference type="NCBI Taxonomy" id="1520"/>
    <lineage>
        <taxon>Bacteria</taxon>
        <taxon>Bacillati</taxon>
        <taxon>Bacillota</taxon>
        <taxon>Clostridia</taxon>
        <taxon>Eubacteriales</taxon>
        <taxon>Clostridiaceae</taxon>
        <taxon>Clostridium</taxon>
    </lineage>
</organism>
<sequence>MPRGRKSLEMQKKHLTNEEKVQKEQQEEMLVLGKEQLKKAPSWLIDDIAKKEFRRVVKEIDKIDILGNLDLNNLGGYCNSYSLYLKATAELQDKPLISKKMTKSGIITVENPLIKIQKNYAEEMRKFASLCGMTIDSRLKVATVKTSKQQEDITDEFGDI</sequence>
<reference evidence="2" key="1">
    <citation type="submission" date="2020-04" db="EMBL/GenBank/DDBJ databases">
        <authorList>
            <person name="Brown S."/>
        </authorList>
    </citation>
    <scope>NUCLEOTIDE SEQUENCE</scope>
    <source>
        <strain evidence="2">DJ015</strain>
    </source>
</reference>
<dbReference type="AlphaFoldDB" id="A0AAW3W942"/>
<dbReference type="Pfam" id="PF05119">
    <property type="entry name" value="Terminase_4"/>
    <property type="match status" value="1"/>
</dbReference>
<protein>
    <submittedName>
        <fullName evidence="2">Phage terminase small subunit P27 family</fullName>
    </submittedName>
</protein>